<evidence type="ECO:0000256" key="1">
    <source>
        <dbReference type="SAM" id="MobiDB-lite"/>
    </source>
</evidence>
<proteinExistence type="predicted"/>
<feature type="region of interest" description="Disordered" evidence="1">
    <location>
        <begin position="58"/>
        <end position="91"/>
    </location>
</feature>
<comment type="caution">
    <text evidence="2">The sequence shown here is derived from an EMBL/GenBank/DDBJ whole genome shotgun (WGS) entry which is preliminary data.</text>
</comment>
<evidence type="ECO:0000313" key="2">
    <source>
        <dbReference type="EMBL" id="KAK9060755.1"/>
    </source>
</evidence>
<evidence type="ECO:0000313" key="3">
    <source>
        <dbReference type="Proteomes" id="UP001408789"/>
    </source>
</evidence>
<sequence>MQKDVTVSFHEGPQQVRHCSNGSSRTAVGNGDGGEEVMICSANASFRRRSSLMWTKTKSRLMDSPETDKKSGRLSKSRVLGNGGSEIDEEDAFLDDDLPNEFKQLRYSRWTLL</sequence>
<name>A0AAP0CUP7_9ASTR</name>
<gene>
    <name evidence="2" type="ORF">SSX86_021461</name>
</gene>
<feature type="region of interest" description="Disordered" evidence="1">
    <location>
        <begin position="1"/>
        <end position="34"/>
    </location>
</feature>
<dbReference type="EMBL" id="JBCNJP010000020">
    <property type="protein sequence ID" value="KAK9060755.1"/>
    <property type="molecule type" value="Genomic_DNA"/>
</dbReference>
<accession>A0AAP0CUP7</accession>
<organism evidence="2 3">
    <name type="scientific">Deinandra increscens subsp. villosa</name>
    <dbReference type="NCBI Taxonomy" id="3103831"/>
    <lineage>
        <taxon>Eukaryota</taxon>
        <taxon>Viridiplantae</taxon>
        <taxon>Streptophyta</taxon>
        <taxon>Embryophyta</taxon>
        <taxon>Tracheophyta</taxon>
        <taxon>Spermatophyta</taxon>
        <taxon>Magnoliopsida</taxon>
        <taxon>eudicotyledons</taxon>
        <taxon>Gunneridae</taxon>
        <taxon>Pentapetalae</taxon>
        <taxon>asterids</taxon>
        <taxon>campanulids</taxon>
        <taxon>Asterales</taxon>
        <taxon>Asteraceae</taxon>
        <taxon>Asteroideae</taxon>
        <taxon>Heliantheae alliance</taxon>
        <taxon>Madieae</taxon>
        <taxon>Madiinae</taxon>
        <taxon>Deinandra</taxon>
    </lineage>
</organism>
<dbReference type="AlphaFoldDB" id="A0AAP0CUP7"/>
<dbReference type="Proteomes" id="UP001408789">
    <property type="component" value="Unassembled WGS sequence"/>
</dbReference>
<feature type="compositionally biased region" description="Polar residues" evidence="1">
    <location>
        <begin position="17"/>
        <end position="27"/>
    </location>
</feature>
<reference evidence="2 3" key="1">
    <citation type="submission" date="2024-04" db="EMBL/GenBank/DDBJ databases">
        <title>The reference genome of an endangered Asteraceae, Deinandra increscens subsp. villosa, native to the Central Coast of California.</title>
        <authorList>
            <person name="Guilliams M."/>
            <person name="Hasenstab-Lehman K."/>
            <person name="Meyer R."/>
            <person name="Mcevoy S."/>
        </authorList>
    </citation>
    <scope>NUCLEOTIDE SEQUENCE [LARGE SCALE GENOMIC DNA]</scope>
    <source>
        <tissue evidence="2">Leaf</tissue>
    </source>
</reference>
<keyword evidence="3" id="KW-1185">Reference proteome</keyword>
<protein>
    <submittedName>
        <fullName evidence="2">Uncharacterized protein</fullName>
    </submittedName>
</protein>
<feature type="compositionally biased region" description="Basic and acidic residues" evidence="1">
    <location>
        <begin position="60"/>
        <end position="71"/>
    </location>
</feature>